<feature type="region of interest" description="Disordered" evidence="1">
    <location>
        <begin position="22"/>
        <end position="44"/>
    </location>
</feature>
<gene>
    <name evidence="2" type="ORF">EA462_04390</name>
</gene>
<organism evidence="2 3">
    <name type="scientific">Natrarchaeobius halalkaliphilus</name>
    <dbReference type="NCBI Taxonomy" id="1679091"/>
    <lineage>
        <taxon>Archaea</taxon>
        <taxon>Methanobacteriati</taxon>
        <taxon>Methanobacteriota</taxon>
        <taxon>Stenosarchaea group</taxon>
        <taxon>Halobacteria</taxon>
        <taxon>Halobacteriales</taxon>
        <taxon>Natrialbaceae</taxon>
        <taxon>Natrarchaeobius</taxon>
    </lineage>
</organism>
<proteinExistence type="predicted"/>
<name>A0A3N6P677_9EURY</name>
<dbReference type="AlphaFoldDB" id="A0A3N6P677"/>
<dbReference type="Gene3D" id="3.40.30.10">
    <property type="entry name" value="Glutaredoxin"/>
    <property type="match status" value="1"/>
</dbReference>
<dbReference type="OrthoDB" id="115386at2157"/>
<reference evidence="2 3" key="1">
    <citation type="submission" date="2018-10" db="EMBL/GenBank/DDBJ databases">
        <title>Natrarchaeobius chitinivorans gen. nov., sp. nov., and Natrarchaeobius haloalkaliphilus sp. nov., alkaliphilic, chitin-utilizing haloarchaea from hypersaline alkaline lakes.</title>
        <authorList>
            <person name="Sorokin D.Y."/>
            <person name="Elcheninov A.G."/>
            <person name="Kostrikina N.A."/>
            <person name="Bale N.J."/>
            <person name="Sinninghe Damste J.S."/>
            <person name="Khijniak T.V."/>
            <person name="Kublanov I.V."/>
            <person name="Toshchakov S.V."/>
        </authorList>
    </citation>
    <scope>NUCLEOTIDE SEQUENCE [LARGE SCALE GENOMIC DNA]</scope>
    <source>
        <strain evidence="2 3">AArcht-Sl</strain>
    </source>
</reference>
<dbReference type="Proteomes" id="UP000273828">
    <property type="component" value="Unassembled WGS sequence"/>
</dbReference>
<dbReference type="RefSeq" id="WP_124177352.1">
    <property type="nucleotide sequence ID" value="NZ_REFY01000002.1"/>
</dbReference>
<dbReference type="InterPro" id="IPR036249">
    <property type="entry name" value="Thioredoxin-like_sf"/>
</dbReference>
<protein>
    <submittedName>
        <fullName evidence="2">TlpA family protein disulfide reductase</fullName>
    </submittedName>
</protein>
<sequence>MKRRSLIVGSVGLCGLSGCLDDSSVDEPSDSTATSSDDDSLEPPFTIRTVDAPGSPAGEMTVPRSGALLVNFTRMACPTSAEMLSTLGTVSDTLSDDHDHDSGDAPVRLLSVTDPTRGLSPSETELAEWWDDNDGRWPVGIDSDGRLNRYYDVAGFPMTIIIDSEGTVHWRNRRGTTANNVLTAIDTVLEDGSD</sequence>
<accession>A0A3N6P677</accession>
<evidence type="ECO:0000313" key="3">
    <source>
        <dbReference type="Proteomes" id="UP000273828"/>
    </source>
</evidence>
<dbReference type="EMBL" id="REFY01000002">
    <property type="protein sequence ID" value="RQG91235.1"/>
    <property type="molecule type" value="Genomic_DNA"/>
</dbReference>
<dbReference type="SUPFAM" id="SSF52833">
    <property type="entry name" value="Thioredoxin-like"/>
    <property type="match status" value="1"/>
</dbReference>
<comment type="caution">
    <text evidence="2">The sequence shown here is derived from an EMBL/GenBank/DDBJ whole genome shotgun (WGS) entry which is preliminary data.</text>
</comment>
<keyword evidence="3" id="KW-1185">Reference proteome</keyword>
<evidence type="ECO:0000313" key="2">
    <source>
        <dbReference type="EMBL" id="RQG91235.1"/>
    </source>
</evidence>
<dbReference type="PROSITE" id="PS51257">
    <property type="entry name" value="PROKAR_LIPOPROTEIN"/>
    <property type="match status" value="1"/>
</dbReference>
<evidence type="ECO:0000256" key="1">
    <source>
        <dbReference type="SAM" id="MobiDB-lite"/>
    </source>
</evidence>